<feature type="region of interest" description="Disordered" evidence="1">
    <location>
        <begin position="74"/>
        <end position="95"/>
    </location>
</feature>
<protein>
    <submittedName>
        <fullName evidence="2">Uncharacterized protein</fullName>
    </submittedName>
</protein>
<organism evidence="2">
    <name type="scientific">Lygus hesperus</name>
    <name type="common">Western plant bug</name>
    <dbReference type="NCBI Taxonomy" id="30085"/>
    <lineage>
        <taxon>Eukaryota</taxon>
        <taxon>Metazoa</taxon>
        <taxon>Ecdysozoa</taxon>
        <taxon>Arthropoda</taxon>
        <taxon>Hexapoda</taxon>
        <taxon>Insecta</taxon>
        <taxon>Pterygota</taxon>
        <taxon>Neoptera</taxon>
        <taxon>Paraneoptera</taxon>
        <taxon>Hemiptera</taxon>
        <taxon>Heteroptera</taxon>
        <taxon>Panheteroptera</taxon>
        <taxon>Cimicomorpha</taxon>
        <taxon>Miridae</taxon>
        <taxon>Mirini</taxon>
        <taxon>Lygus</taxon>
    </lineage>
</organism>
<dbReference type="AlphaFoldDB" id="A0A146KLW1"/>
<accession>A0A146KLW1</accession>
<name>A0A146KLW1_LYGHE</name>
<dbReference type="EMBL" id="GDHC01021088">
    <property type="protein sequence ID" value="JAP97540.1"/>
    <property type="molecule type" value="Transcribed_RNA"/>
</dbReference>
<proteinExistence type="predicted"/>
<feature type="compositionally biased region" description="Polar residues" evidence="1">
    <location>
        <begin position="77"/>
        <end position="89"/>
    </location>
</feature>
<reference evidence="2" key="1">
    <citation type="journal article" date="2016" name="Gigascience">
        <title>De novo construction of an expanded transcriptome assembly for the western tarnished plant bug, Lygus hesperus.</title>
        <authorList>
            <person name="Tassone E.E."/>
            <person name="Geib S.M."/>
            <person name="Hall B."/>
            <person name="Fabrick J.A."/>
            <person name="Brent C.S."/>
            <person name="Hull J.J."/>
        </authorList>
    </citation>
    <scope>NUCLEOTIDE SEQUENCE</scope>
</reference>
<evidence type="ECO:0000313" key="2">
    <source>
        <dbReference type="EMBL" id="JAP97540.1"/>
    </source>
</evidence>
<evidence type="ECO:0000256" key="1">
    <source>
        <dbReference type="SAM" id="MobiDB-lite"/>
    </source>
</evidence>
<gene>
    <name evidence="2" type="ORF">g.15237</name>
</gene>
<sequence>MRNKLSALLKLRDDVEQRLQGHHKNVINATPVMHVRSVDYSDKHSNDRNGYNNEHEMIAPHVSHPLSFAISRANKAEMSQSRPQLQKPQRGNAARITPASHRIHIAAHVITKKN</sequence>